<proteinExistence type="predicted"/>
<feature type="compositionally biased region" description="Basic residues" evidence="1">
    <location>
        <begin position="29"/>
        <end position="40"/>
    </location>
</feature>
<dbReference type="AlphaFoldDB" id="A0A9W4I8H0"/>
<accession>A0A9W4I8H0</accession>
<sequence length="53" mass="6117">MENEMDLEPVDERGTKRAADESQIEQPRKPKKIKVSRRVRSMPSILSQPSLSH</sequence>
<organism evidence="2 3">
    <name type="scientific">Penicillium salamii</name>
    <dbReference type="NCBI Taxonomy" id="1612424"/>
    <lineage>
        <taxon>Eukaryota</taxon>
        <taxon>Fungi</taxon>
        <taxon>Dikarya</taxon>
        <taxon>Ascomycota</taxon>
        <taxon>Pezizomycotina</taxon>
        <taxon>Eurotiomycetes</taxon>
        <taxon>Eurotiomycetidae</taxon>
        <taxon>Eurotiales</taxon>
        <taxon>Aspergillaceae</taxon>
        <taxon>Penicillium</taxon>
    </lineage>
</organism>
<dbReference type="Proteomes" id="UP001152592">
    <property type="component" value="Unassembled WGS sequence"/>
</dbReference>
<gene>
    <name evidence="2" type="ORF">PSALAMII_LOCUS421</name>
</gene>
<feature type="compositionally biased region" description="Polar residues" evidence="1">
    <location>
        <begin position="44"/>
        <end position="53"/>
    </location>
</feature>
<reference evidence="2" key="1">
    <citation type="submission" date="2021-07" db="EMBL/GenBank/DDBJ databases">
        <authorList>
            <person name="Branca A.L. A."/>
        </authorList>
    </citation>
    <scope>NUCLEOTIDE SEQUENCE</scope>
</reference>
<feature type="region of interest" description="Disordered" evidence="1">
    <location>
        <begin position="1"/>
        <end position="53"/>
    </location>
</feature>
<evidence type="ECO:0000313" key="2">
    <source>
        <dbReference type="EMBL" id="CAG8237632.1"/>
    </source>
</evidence>
<comment type="caution">
    <text evidence="2">The sequence shown here is derived from an EMBL/GenBank/DDBJ whole genome shotgun (WGS) entry which is preliminary data.</text>
</comment>
<dbReference type="EMBL" id="CAJVPD010000022">
    <property type="protein sequence ID" value="CAG8237632.1"/>
    <property type="molecule type" value="Genomic_DNA"/>
</dbReference>
<name>A0A9W4I8H0_9EURO</name>
<protein>
    <submittedName>
        <fullName evidence="2">Uncharacterized protein</fullName>
    </submittedName>
</protein>
<evidence type="ECO:0000256" key="1">
    <source>
        <dbReference type="SAM" id="MobiDB-lite"/>
    </source>
</evidence>
<feature type="compositionally biased region" description="Basic and acidic residues" evidence="1">
    <location>
        <begin position="10"/>
        <end position="20"/>
    </location>
</feature>
<dbReference type="OrthoDB" id="10000533at2759"/>
<evidence type="ECO:0000313" key="3">
    <source>
        <dbReference type="Proteomes" id="UP001152592"/>
    </source>
</evidence>